<dbReference type="CDD" id="cd00158">
    <property type="entry name" value="RHOD"/>
    <property type="match status" value="1"/>
</dbReference>
<dbReference type="InterPro" id="IPR050229">
    <property type="entry name" value="GlpE_sulfurtransferase"/>
</dbReference>
<dbReference type="SMART" id="SM00450">
    <property type="entry name" value="RHOD"/>
    <property type="match status" value="1"/>
</dbReference>
<comment type="caution">
    <text evidence="2">The sequence shown here is derived from an EMBL/GenBank/DDBJ whole genome shotgun (WGS) entry which is preliminary data.</text>
</comment>
<accession>A0A5D4SUD0</accession>
<dbReference type="PANTHER" id="PTHR43031">
    <property type="entry name" value="FAD-DEPENDENT OXIDOREDUCTASE"/>
    <property type="match status" value="1"/>
</dbReference>
<evidence type="ECO:0000259" key="1">
    <source>
        <dbReference type="PROSITE" id="PS50206"/>
    </source>
</evidence>
<dbReference type="OrthoDB" id="9800872at2"/>
<gene>
    <name evidence="2" type="ORF">FZC76_15640</name>
</gene>
<dbReference type="SUPFAM" id="SSF52821">
    <property type="entry name" value="Rhodanese/Cell cycle control phosphatase"/>
    <property type="match status" value="1"/>
</dbReference>
<dbReference type="InterPro" id="IPR036873">
    <property type="entry name" value="Rhodanese-like_dom_sf"/>
</dbReference>
<dbReference type="Proteomes" id="UP000322524">
    <property type="component" value="Unassembled WGS sequence"/>
</dbReference>
<dbReference type="STRING" id="79883.GCA_001636495_01206"/>
<dbReference type="Pfam" id="PF00581">
    <property type="entry name" value="Rhodanese"/>
    <property type="match status" value="1"/>
</dbReference>
<proteinExistence type="predicted"/>
<name>A0A5D4SUD0_9BACI</name>
<organism evidence="2 3">
    <name type="scientific">Sutcliffiella horikoshii</name>
    <dbReference type="NCBI Taxonomy" id="79883"/>
    <lineage>
        <taxon>Bacteria</taxon>
        <taxon>Bacillati</taxon>
        <taxon>Bacillota</taxon>
        <taxon>Bacilli</taxon>
        <taxon>Bacillales</taxon>
        <taxon>Bacillaceae</taxon>
        <taxon>Sutcliffiella</taxon>
    </lineage>
</organism>
<reference evidence="2 3" key="1">
    <citation type="submission" date="2019-08" db="EMBL/GenBank/DDBJ databases">
        <title>Bacillus genomes from the desert of Cuatro Cienegas, Coahuila.</title>
        <authorList>
            <person name="Olmedo-Alvarez G."/>
        </authorList>
    </citation>
    <scope>NUCLEOTIDE SEQUENCE [LARGE SCALE GENOMIC DNA]</scope>
    <source>
        <strain evidence="2 3">CH28_1T</strain>
    </source>
</reference>
<sequence>MKEITPQELEAKLAAGEQISIIDVREAEEVAAGKIPQAVNIPLSLLEFRTQDIDKSKTHFMVCRSGGRSGKASMFLTAQGFDVINMVGGILEWEGNVE</sequence>
<feature type="domain" description="Rhodanese" evidence="1">
    <location>
        <begin position="15"/>
        <end position="98"/>
    </location>
</feature>
<dbReference type="PANTHER" id="PTHR43031:SF17">
    <property type="entry name" value="SULFURTRANSFERASE YTWF-RELATED"/>
    <property type="match status" value="1"/>
</dbReference>
<dbReference type="RefSeq" id="WP_148989114.1">
    <property type="nucleotide sequence ID" value="NZ_VTEV01000006.1"/>
</dbReference>
<dbReference type="InterPro" id="IPR001763">
    <property type="entry name" value="Rhodanese-like_dom"/>
</dbReference>
<evidence type="ECO:0000313" key="2">
    <source>
        <dbReference type="EMBL" id="TYS66963.1"/>
    </source>
</evidence>
<dbReference type="Gene3D" id="3.40.250.10">
    <property type="entry name" value="Rhodanese-like domain"/>
    <property type="match status" value="1"/>
</dbReference>
<dbReference type="EMBL" id="VTEV01000006">
    <property type="protein sequence ID" value="TYS66963.1"/>
    <property type="molecule type" value="Genomic_DNA"/>
</dbReference>
<dbReference type="PROSITE" id="PS50206">
    <property type="entry name" value="RHODANESE_3"/>
    <property type="match status" value="1"/>
</dbReference>
<evidence type="ECO:0000313" key="3">
    <source>
        <dbReference type="Proteomes" id="UP000322524"/>
    </source>
</evidence>
<dbReference type="AlphaFoldDB" id="A0A5D4SUD0"/>
<protein>
    <submittedName>
        <fullName evidence="2">Rhodanese-like domain-containing protein</fullName>
    </submittedName>
</protein>